<dbReference type="PANTHER" id="PTHR37981">
    <property type="entry name" value="LIPASE 2"/>
    <property type="match status" value="1"/>
</dbReference>
<evidence type="ECO:0000313" key="1">
    <source>
        <dbReference type="EMBL" id="OKP13102.1"/>
    </source>
</evidence>
<comment type="caution">
    <text evidence="1">The sequence shown here is derived from an EMBL/GenBank/DDBJ whole genome shotgun (WGS) entry which is preliminary data.</text>
</comment>
<proteinExistence type="predicted"/>
<dbReference type="GO" id="GO:0006629">
    <property type="term" value="P:lipid metabolic process"/>
    <property type="evidence" value="ECO:0007669"/>
    <property type="project" value="TreeGrafter"/>
</dbReference>
<dbReference type="EMBL" id="MNBE01000157">
    <property type="protein sequence ID" value="OKP13102.1"/>
    <property type="molecule type" value="Genomic_DNA"/>
</dbReference>
<reference evidence="1 2" key="1">
    <citation type="submission" date="2016-10" db="EMBL/GenBank/DDBJ databases">
        <title>Genome sequence of the ascomycete fungus Penicillium subrubescens.</title>
        <authorList>
            <person name="De Vries R.P."/>
            <person name="Peng M."/>
            <person name="Dilokpimol A."/>
            <person name="Hilden K."/>
            <person name="Makela M.R."/>
            <person name="Grigoriev I."/>
            <person name="Riley R."/>
            <person name="Granchi Z."/>
        </authorList>
    </citation>
    <scope>NUCLEOTIDE SEQUENCE [LARGE SCALE GENOMIC DNA]</scope>
    <source>
        <strain evidence="1 2">CBS 132785</strain>
    </source>
</reference>
<dbReference type="SUPFAM" id="SSF52266">
    <property type="entry name" value="SGNH hydrolase"/>
    <property type="match status" value="1"/>
</dbReference>
<dbReference type="GO" id="GO:0016788">
    <property type="term" value="F:hydrolase activity, acting on ester bonds"/>
    <property type="evidence" value="ECO:0007669"/>
    <property type="project" value="InterPro"/>
</dbReference>
<sequence>MLDRLLPNLLSVGLQLRAAFLLRRFHRRANSQIDQWSTVDKSAFATLTIGGHDLGFSDIVWHCVITPNTARWGSTNRANCEDAESKARGLLQGELRGRLTETYLRILKKATKEGFKLYVAGYPQFFNDQTSDCDMSSFHYWWGGYNATTDWPSYRTVFLTTDLGAELNALVTGLNDVIQAAIGDANQQYESHAVYYANVDTGFTGNR</sequence>
<dbReference type="Proteomes" id="UP000186955">
    <property type="component" value="Unassembled WGS sequence"/>
</dbReference>
<dbReference type="PANTHER" id="PTHR37981:SF1">
    <property type="entry name" value="SGNH HYDROLASE-TYPE ESTERASE DOMAIN-CONTAINING PROTEIN"/>
    <property type="match status" value="1"/>
</dbReference>
<dbReference type="STRING" id="1316194.A0A1Q5UKW2"/>
<protein>
    <submittedName>
        <fullName evidence="1">Uncharacterized protein</fullName>
    </submittedName>
</protein>
<evidence type="ECO:0000313" key="2">
    <source>
        <dbReference type="Proteomes" id="UP000186955"/>
    </source>
</evidence>
<keyword evidence="2" id="KW-1185">Reference proteome</keyword>
<name>A0A1Q5UKW2_9EURO</name>
<gene>
    <name evidence="1" type="ORF">PENSUB_1202</name>
</gene>
<dbReference type="InterPro" id="IPR036514">
    <property type="entry name" value="SGNH_hydro_sf"/>
</dbReference>
<dbReference type="Gene3D" id="3.40.50.1110">
    <property type="entry name" value="SGNH hydrolase"/>
    <property type="match status" value="1"/>
</dbReference>
<dbReference type="InterPro" id="IPR037460">
    <property type="entry name" value="SEST-like"/>
</dbReference>
<organism evidence="1 2">
    <name type="scientific">Penicillium subrubescens</name>
    <dbReference type="NCBI Taxonomy" id="1316194"/>
    <lineage>
        <taxon>Eukaryota</taxon>
        <taxon>Fungi</taxon>
        <taxon>Dikarya</taxon>
        <taxon>Ascomycota</taxon>
        <taxon>Pezizomycotina</taxon>
        <taxon>Eurotiomycetes</taxon>
        <taxon>Eurotiomycetidae</taxon>
        <taxon>Eurotiales</taxon>
        <taxon>Aspergillaceae</taxon>
        <taxon>Penicillium</taxon>
    </lineage>
</organism>
<dbReference type="AlphaFoldDB" id="A0A1Q5UKW2"/>
<accession>A0A1Q5UKW2</accession>